<name>A0A8B8U3W9_CAMFR</name>
<evidence type="ECO:0000313" key="4">
    <source>
        <dbReference type="RefSeq" id="XP_032348931.1"/>
    </source>
</evidence>
<accession>A0A8B8U3W9</accession>
<dbReference type="RefSeq" id="XP_032348933.1">
    <property type="nucleotide sequence ID" value="XM_032493042.1"/>
</dbReference>
<evidence type="ECO:0000313" key="3">
    <source>
        <dbReference type="Proteomes" id="UP000694856"/>
    </source>
</evidence>
<keyword evidence="3" id="KW-1185">Reference proteome</keyword>
<dbReference type="GeneID" id="106729318"/>
<feature type="signal peptide" evidence="2">
    <location>
        <begin position="1"/>
        <end position="19"/>
    </location>
</feature>
<feature type="compositionally biased region" description="Polar residues" evidence="1">
    <location>
        <begin position="33"/>
        <end position="56"/>
    </location>
</feature>
<keyword evidence="2" id="KW-0732">Signal</keyword>
<evidence type="ECO:0000256" key="1">
    <source>
        <dbReference type="SAM" id="MobiDB-lite"/>
    </source>
</evidence>
<evidence type="ECO:0000256" key="2">
    <source>
        <dbReference type="SAM" id="SignalP"/>
    </source>
</evidence>
<feature type="chain" id="PRO_5044667350" evidence="2">
    <location>
        <begin position="20"/>
        <end position="113"/>
    </location>
</feature>
<sequence length="113" mass="12060">MRFTALLFLAALAGTLVCAQDSTLVQEPVSPKANETTTCVVESTSPQKTAQETSAVTQEKTSLVFKPLRLGVGKGLGVEKGLELAKGARGRLRERLEDGRKFLESLGVRKVSG</sequence>
<dbReference type="RefSeq" id="XP_032348931.1">
    <property type="nucleotide sequence ID" value="XM_032493040.1"/>
</dbReference>
<protein>
    <submittedName>
        <fullName evidence="4 5">Extracellular glycoprotein lacritin</fullName>
    </submittedName>
</protein>
<dbReference type="Proteomes" id="UP000694856">
    <property type="component" value="Chromosome 12"/>
</dbReference>
<organism evidence="3 5">
    <name type="scientific">Camelus ferus</name>
    <name type="common">Wild bactrian camel</name>
    <name type="synonym">Camelus bactrianus ferus</name>
    <dbReference type="NCBI Taxonomy" id="419612"/>
    <lineage>
        <taxon>Eukaryota</taxon>
        <taxon>Metazoa</taxon>
        <taxon>Chordata</taxon>
        <taxon>Craniata</taxon>
        <taxon>Vertebrata</taxon>
        <taxon>Euteleostomi</taxon>
        <taxon>Mammalia</taxon>
        <taxon>Eutheria</taxon>
        <taxon>Laurasiatheria</taxon>
        <taxon>Artiodactyla</taxon>
        <taxon>Tylopoda</taxon>
        <taxon>Camelidae</taxon>
        <taxon>Camelus</taxon>
    </lineage>
</organism>
<gene>
    <name evidence="4 5" type="primary">LACRT</name>
</gene>
<feature type="region of interest" description="Disordered" evidence="1">
    <location>
        <begin position="30"/>
        <end position="56"/>
    </location>
</feature>
<dbReference type="KEGG" id="cfr:106729318"/>
<dbReference type="CTD" id="90070"/>
<reference evidence="4 5" key="1">
    <citation type="submission" date="2025-04" db="UniProtKB">
        <authorList>
            <consortium name="RefSeq"/>
        </authorList>
    </citation>
    <scope>IDENTIFICATION</scope>
    <source>
        <tissue evidence="4 5">Ear skin</tissue>
    </source>
</reference>
<proteinExistence type="predicted"/>
<evidence type="ECO:0000313" key="5">
    <source>
        <dbReference type="RefSeq" id="XP_032348933.1"/>
    </source>
</evidence>
<dbReference type="AlphaFoldDB" id="A0A8B8U3W9"/>